<dbReference type="Gene3D" id="3.40.190.10">
    <property type="entry name" value="Periplasmic binding protein-like II"/>
    <property type="match status" value="2"/>
</dbReference>
<comment type="catalytic activity">
    <reaction evidence="7 8">
        <text>4 porphobilinogen + H2O = hydroxymethylbilane + 4 NH4(+)</text>
        <dbReference type="Rhea" id="RHEA:13185"/>
        <dbReference type="ChEBI" id="CHEBI:15377"/>
        <dbReference type="ChEBI" id="CHEBI:28938"/>
        <dbReference type="ChEBI" id="CHEBI:57845"/>
        <dbReference type="ChEBI" id="CHEBI:58126"/>
        <dbReference type="EC" id="2.5.1.61"/>
    </reaction>
</comment>
<evidence type="ECO:0000259" key="9">
    <source>
        <dbReference type="Pfam" id="PF01379"/>
    </source>
</evidence>
<protein>
    <recommendedName>
        <fullName evidence="8">Porphobilinogen deaminase</fullName>
        <shortName evidence="8">PBG</shortName>
        <ecNumber evidence="8">2.5.1.61</ecNumber>
    </recommendedName>
    <alternativeName>
        <fullName evidence="8">Hydroxymethylbilane synthase</fullName>
        <shortName evidence="8">HMBS</shortName>
    </alternativeName>
    <alternativeName>
        <fullName evidence="8">Pre-uroporphyrinogen synthase</fullName>
    </alternativeName>
</protein>
<dbReference type="Pfam" id="PF03900">
    <property type="entry name" value="Porphobil_deamC"/>
    <property type="match status" value="1"/>
</dbReference>
<keyword evidence="5 8" id="KW-0808">Transferase</keyword>
<comment type="function">
    <text evidence="1 8">Tetrapolymerization of the monopyrrole PBG into the hydroxymethylbilane pre-uroporphyrinogen in several discrete steps.</text>
</comment>
<organism evidence="11 12">
    <name type="scientific">Desulfofervidus auxilii</name>
    <dbReference type="NCBI Taxonomy" id="1621989"/>
    <lineage>
        <taxon>Bacteria</taxon>
        <taxon>Pseudomonadati</taxon>
        <taxon>Thermodesulfobacteriota</taxon>
        <taxon>Candidatus Desulfofervidia</taxon>
        <taxon>Candidatus Desulfofervidales</taxon>
        <taxon>Candidatus Desulfofervidaceae</taxon>
        <taxon>Candidatus Desulfofervidus</taxon>
    </lineage>
</organism>
<evidence type="ECO:0000259" key="10">
    <source>
        <dbReference type="Pfam" id="PF03900"/>
    </source>
</evidence>
<proteinExistence type="inferred from homology"/>
<feature type="domain" description="Porphobilinogen deaminase C-terminal" evidence="10">
    <location>
        <begin position="225"/>
        <end position="295"/>
    </location>
</feature>
<evidence type="ECO:0000256" key="5">
    <source>
        <dbReference type="ARBA" id="ARBA00022679"/>
    </source>
</evidence>
<keyword evidence="6 8" id="KW-0627">Porphyrin biosynthesis</keyword>
<comment type="subunit">
    <text evidence="4 8">Monomer.</text>
</comment>
<dbReference type="SUPFAM" id="SSF53850">
    <property type="entry name" value="Periplasmic binding protein-like II"/>
    <property type="match status" value="1"/>
</dbReference>
<dbReference type="Pfam" id="PF01379">
    <property type="entry name" value="Porphobil_deam"/>
    <property type="match status" value="1"/>
</dbReference>
<dbReference type="SUPFAM" id="SSF54782">
    <property type="entry name" value="Porphobilinogen deaminase (hydroxymethylbilane synthase), C-terminal domain"/>
    <property type="match status" value="1"/>
</dbReference>
<comment type="miscellaneous">
    <text evidence="8">The porphobilinogen subunits are added to the dipyrromethane group.</text>
</comment>
<evidence type="ECO:0000256" key="8">
    <source>
        <dbReference type="HAMAP-Rule" id="MF_00260"/>
    </source>
</evidence>
<name>A0A7U4QLW5_DESA2</name>
<sequence length="309" mass="33676">MGLKKVRVGSRGSGLALKQTQDVINQLKVFYPEIEFEVKIIKTKGDKILDAPLAKIGGKGLFVKEIEEALQKGEIDLAIHSLKDMPTFLPEGLCLGAIPQREDPRDAVITQDNTSFSQLPLNAIIGTSSLRRQAQLLHLNPDFKIVPLRGNVDTRIKKLRHQGLDAIILASAGLKRMGMADQITECLSPEVMLPAIGQGALGVEIRKERIWQDFVAPLNHLPTAIAVSAERAFLARLEGGCQVPIAAYAVLNGSEIEIKGLVADVKGQRFFKHTLRGSKELAVALGEQLAEILLNQGAKEVLDEVYAKS</sequence>
<dbReference type="RefSeq" id="WP_066064733.1">
    <property type="nucleotide sequence ID" value="NZ_CP013015.1"/>
</dbReference>
<dbReference type="InterPro" id="IPR036803">
    <property type="entry name" value="Porphobilinogen_deaminase_C_sf"/>
</dbReference>
<dbReference type="FunFam" id="3.30.160.40:FF:000002">
    <property type="entry name" value="Porphobilinogen deaminase"/>
    <property type="match status" value="1"/>
</dbReference>
<dbReference type="InterPro" id="IPR000860">
    <property type="entry name" value="HemC"/>
</dbReference>
<dbReference type="InterPro" id="IPR022417">
    <property type="entry name" value="Porphobilin_deaminase_N"/>
</dbReference>
<comment type="pathway">
    <text evidence="2">Porphyrin-containing compound metabolism; protoporphyrin-IX biosynthesis; coproporphyrinogen-III from 5-aminolevulinate: step 2/4.</text>
</comment>
<dbReference type="CDD" id="cd13646">
    <property type="entry name" value="PBP2_EcHMBS_like"/>
    <property type="match status" value="1"/>
</dbReference>
<comment type="cofactor">
    <cofactor evidence="8">
        <name>dipyrromethane</name>
        <dbReference type="ChEBI" id="CHEBI:60342"/>
    </cofactor>
    <text evidence="8">Binds 1 dipyrromethane group covalently.</text>
</comment>
<dbReference type="GO" id="GO:0006782">
    <property type="term" value="P:protoporphyrinogen IX biosynthetic process"/>
    <property type="evidence" value="ECO:0007669"/>
    <property type="project" value="UniProtKB-UniRule"/>
</dbReference>
<evidence type="ECO:0000256" key="2">
    <source>
        <dbReference type="ARBA" id="ARBA00004735"/>
    </source>
</evidence>
<evidence type="ECO:0000256" key="1">
    <source>
        <dbReference type="ARBA" id="ARBA00002869"/>
    </source>
</evidence>
<reference evidence="11 12" key="1">
    <citation type="submission" date="2015-10" db="EMBL/GenBank/DDBJ databases">
        <title>Candidatus Desulfofervidus auxilii, a hydrogenotrophic sulfate-reducing bacterium involved in the thermophilic anaerobic oxidation of methane.</title>
        <authorList>
            <person name="Krukenberg V."/>
            <person name="Richter M."/>
            <person name="Wegener G."/>
        </authorList>
    </citation>
    <scope>NUCLEOTIDE SEQUENCE [LARGE SCALE GENOMIC DNA]</scope>
    <source>
        <strain evidence="11 12">HS1</strain>
    </source>
</reference>
<dbReference type="FunFam" id="3.40.190.10:FF:000005">
    <property type="entry name" value="Porphobilinogen deaminase"/>
    <property type="match status" value="1"/>
</dbReference>
<dbReference type="Proteomes" id="UP000070560">
    <property type="component" value="Chromosome"/>
</dbReference>
<evidence type="ECO:0000313" key="12">
    <source>
        <dbReference type="Proteomes" id="UP000070560"/>
    </source>
</evidence>
<dbReference type="EC" id="2.5.1.61" evidence="8"/>
<comment type="similarity">
    <text evidence="3 8">Belongs to the HMBS family.</text>
</comment>
<dbReference type="GO" id="GO:0005737">
    <property type="term" value="C:cytoplasm"/>
    <property type="evidence" value="ECO:0007669"/>
    <property type="project" value="UniProtKB-UniRule"/>
</dbReference>
<evidence type="ECO:0000256" key="3">
    <source>
        <dbReference type="ARBA" id="ARBA00005638"/>
    </source>
</evidence>
<dbReference type="UniPathway" id="UPA00251">
    <property type="reaction ID" value="UER00319"/>
</dbReference>
<dbReference type="InterPro" id="IPR022418">
    <property type="entry name" value="Porphobilinogen_deaminase_C"/>
</dbReference>
<dbReference type="AlphaFoldDB" id="A0A7U4QLW5"/>
<dbReference type="NCBIfam" id="TIGR00212">
    <property type="entry name" value="hemC"/>
    <property type="match status" value="1"/>
</dbReference>
<dbReference type="PANTHER" id="PTHR11557">
    <property type="entry name" value="PORPHOBILINOGEN DEAMINASE"/>
    <property type="match status" value="1"/>
</dbReference>
<dbReference type="InterPro" id="IPR022419">
    <property type="entry name" value="Porphobilin_deaminase_cofac_BS"/>
</dbReference>
<dbReference type="HAMAP" id="MF_00260">
    <property type="entry name" value="Porphobil_deam"/>
    <property type="match status" value="1"/>
</dbReference>
<feature type="modified residue" description="S-(dipyrrolylmethanemethyl)cysteine" evidence="8">
    <location>
        <position position="241"/>
    </location>
</feature>
<dbReference type="PIRSF" id="PIRSF001438">
    <property type="entry name" value="4pyrrol_synth_OHMeBilane_synth"/>
    <property type="match status" value="1"/>
</dbReference>
<dbReference type="KEGG" id="daw:HS1_001966"/>
<keyword evidence="12" id="KW-1185">Reference proteome</keyword>
<evidence type="ECO:0000256" key="6">
    <source>
        <dbReference type="ARBA" id="ARBA00023244"/>
    </source>
</evidence>
<evidence type="ECO:0000256" key="4">
    <source>
        <dbReference type="ARBA" id="ARBA00011245"/>
    </source>
</evidence>
<gene>
    <name evidence="8" type="primary">hemC</name>
    <name evidence="11" type="ORF">HS1_001966</name>
</gene>
<dbReference type="PRINTS" id="PR00151">
    <property type="entry name" value="PORPHBDMNASE"/>
</dbReference>
<evidence type="ECO:0000313" key="11">
    <source>
        <dbReference type="EMBL" id="AMM41758.1"/>
    </source>
</evidence>
<dbReference type="FunFam" id="3.40.190.10:FF:000004">
    <property type="entry name" value="Porphobilinogen deaminase"/>
    <property type="match status" value="1"/>
</dbReference>
<accession>A0A7U4QLW5</accession>
<dbReference type="GO" id="GO:0004418">
    <property type="term" value="F:hydroxymethylbilane synthase activity"/>
    <property type="evidence" value="ECO:0007669"/>
    <property type="project" value="UniProtKB-UniRule"/>
</dbReference>
<dbReference type="OrthoDB" id="9810298at2"/>
<evidence type="ECO:0000256" key="7">
    <source>
        <dbReference type="ARBA" id="ARBA00048169"/>
    </source>
</evidence>
<dbReference type="Gene3D" id="3.30.160.40">
    <property type="entry name" value="Porphobilinogen deaminase, C-terminal domain"/>
    <property type="match status" value="1"/>
</dbReference>
<dbReference type="EMBL" id="CP013015">
    <property type="protein sequence ID" value="AMM41758.1"/>
    <property type="molecule type" value="Genomic_DNA"/>
</dbReference>
<feature type="domain" description="Porphobilinogen deaminase N-terminal" evidence="9">
    <location>
        <begin position="6"/>
        <end position="208"/>
    </location>
</feature>
<dbReference type="PROSITE" id="PS00533">
    <property type="entry name" value="PORPHOBILINOGEN_DEAM"/>
    <property type="match status" value="1"/>
</dbReference>
<dbReference type="PANTHER" id="PTHR11557:SF0">
    <property type="entry name" value="PORPHOBILINOGEN DEAMINASE"/>
    <property type="match status" value="1"/>
</dbReference>